<evidence type="ECO:0000313" key="1">
    <source>
        <dbReference type="EMBL" id="QHT31625.1"/>
    </source>
</evidence>
<dbReference type="EMBL" id="MN738924">
    <property type="protein sequence ID" value="QHT31625.1"/>
    <property type="molecule type" value="Genomic_DNA"/>
</dbReference>
<sequence length="169" mass="19736">MIYEEFIGKEPSLNELEKFIKTNKKLFDEFNEECIKENNKDDQIDYSVIHNYVQFAKDYYGYYYIGGHIKTYPDEPIVAKSVKEATKMNNESEAYHMMEIASKNRSAKELKNLEKILEVYYQNCLEEYYAPPKNDISSFMGLCYSDDSVNVGGEGYQKVAKETMIGKKI</sequence>
<accession>A0A6C0EWL6</accession>
<proteinExistence type="predicted"/>
<protein>
    <submittedName>
        <fullName evidence="1">Uncharacterized protein</fullName>
    </submittedName>
</protein>
<organism evidence="1">
    <name type="scientific">viral metagenome</name>
    <dbReference type="NCBI Taxonomy" id="1070528"/>
    <lineage>
        <taxon>unclassified sequences</taxon>
        <taxon>metagenomes</taxon>
        <taxon>organismal metagenomes</taxon>
    </lineage>
</organism>
<dbReference type="AlphaFoldDB" id="A0A6C0EWL6"/>
<name>A0A6C0EWL6_9ZZZZ</name>
<reference evidence="1" key="1">
    <citation type="journal article" date="2020" name="Nature">
        <title>Giant virus diversity and host interactions through global metagenomics.</title>
        <authorList>
            <person name="Schulz F."/>
            <person name="Roux S."/>
            <person name="Paez-Espino D."/>
            <person name="Jungbluth S."/>
            <person name="Walsh D.A."/>
            <person name="Denef V.J."/>
            <person name="McMahon K.D."/>
            <person name="Konstantinidis K.T."/>
            <person name="Eloe-Fadrosh E.A."/>
            <person name="Kyrpides N.C."/>
            <person name="Woyke T."/>
        </authorList>
    </citation>
    <scope>NUCLEOTIDE SEQUENCE</scope>
    <source>
        <strain evidence="1">GVMAG-M-3300009155-48</strain>
    </source>
</reference>